<keyword evidence="1" id="KW-0732">Signal</keyword>
<evidence type="ECO:0000313" key="2">
    <source>
        <dbReference type="EMBL" id="SOB90469.1"/>
    </source>
</evidence>
<dbReference type="RefSeq" id="WP_097071756.1">
    <property type="nucleotide sequence ID" value="NZ_OBMQ01000001.1"/>
</dbReference>
<keyword evidence="3" id="KW-1185">Reference proteome</keyword>
<protein>
    <recommendedName>
        <fullName evidence="4">SbsA Ig-like domain-containing protein</fullName>
    </recommendedName>
</protein>
<dbReference type="Proteomes" id="UP000219636">
    <property type="component" value="Unassembled WGS sequence"/>
</dbReference>
<proteinExistence type="predicted"/>
<dbReference type="OrthoDB" id="2079983at2"/>
<gene>
    <name evidence="2" type="ORF">SAMN05880501_101166</name>
</gene>
<dbReference type="Gene3D" id="2.60.40.2180">
    <property type="match status" value="1"/>
</dbReference>
<dbReference type="InterPro" id="IPR014755">
    <property type="entry name" value="Cu-Rt/internalin_Ig-like"/>
</dbReference>
<organism evidence="2 3">
    <name type="scientific">Ureibacillus xyleni</name>
    <dbReference type="NCBI Taxonomy" id="614648"/>
    <lineage>
        <taxon>Bacteria</taxon>
        <taxon>Bacillati</taxon>
        <taxon>Bacillota</taxon>
        <taxon>Bacilli</taxon>
        <taxon>Bacillales</taxon>
        <taxon>Caryophanaceae</taxon>
        <taxon>Ureibacillus</taxon>
    </lineage>
</organism>
<accession>A0A285R9U1</accession>
<name>A0A285R9U1_9BACL</name>
<dbReference type="AlphaFoldDB" id="A0A285R9U1"/>
<sequence length="814" mass="84485">MKAKELDNVLAESKFEKVKIVDTTIPAVDKIVQVSPSVFDVVFSEPITAASAGAVDAAFSINKGSYSFTADTRIDVNTLGTNVVRITTNGKLPEGDYTLNIGTGLVDYAGFKVLTQDVPFKAGKDTSAISAEVTKVVGNQVFVKFNKPVVNFDADTNTNLKYFLDFPSNNSFASTSVDTDPDTQNGIIVTFNQPVTPGAHKLVISYVKADGTVIEDGFENKFAATTLNFNVSADNVAPTATASFNKETGRIEVKFSEKVDGADSTASYELTDASGAKVELNSATVKANSSELVYELTPAKTLEGTYSLKIKADKITDRSVEQNKLAETTLSLGVADGSAPQVLGAVYGGASNQKILVQFSEAMRTSGEGSILDKSLYEITGAGNLSKIKGASVALGKDNKSVVITLPSDYTSAPFNTGNIVVGKVADASGNFAALANLDAVATSDATPSVLAGGSSSSDIHTDVLANGASVVLTSADTIEFYIEGHQANVDGTKLTYNDVTPQSISTSHVVVDNGDKSGKLAATKVVAKFAKGTFGTAAVDGDLEFTATGAVTTQLGTAGQPGDADSLTVVGGGIVDKTAPVIVKDLENNTLFNVVAMDLFDNTDFADGFAFTDIASETNDGIVDTIRIKVSEDVDAASISTTTFTVEGFKVIAAYSDDSKRVIGDTTAADGEYINLIVVPTTAKGTGVEPTVTLKSAIKDVAGNELTSFTTKAIDWADAQVVKEEFSADEKTVTLTLSEEVKVASGKTLLDEVSVSGGVLNIVSATLVDGNKLVITADAAFGTEVISVSADTLIETGSSSNNSAALSFTLTNS</sequence>
<reference evidence="3" key="1">
    <citation type="submission" date="2017-08" db="EMBL/GenBank/DDBJ databases">
        <authorList>
            <person name="Varghese N."/>
            <person name="Submissions S."/>
        </authorList>
    </citation>
    <scope>NUCLEOTIDE SEQUENCE [LARGE SCALE GENOMIC DNA]</scope>
    <source>
        <strain evidence="3">JC22</strain>
    </source>
</reference>
<evidence type="ECO:0000256" key="1">
    <source>
        <dbReference type="ARBA" id="ARBA00022729"/>
    </source>
</evidence>
<evidence type="ECO:0008006" key="4">
    <source>
        <dbReference type="Google" id="ProtNLM"/>
    </source>
</evidence>
<dbReference type="Gene3D" id="2.60.40.1220">
    <property type="match status" value="3"/>
</dbReference>
<evidence type="ECO:0000313" key="3">
    <source>
        <dbReference type="Proteomes" id="UP000219636"/>
    </source>
</evidence>
<dbReference type="EMBL" id="OBMQ01000001">
    <property type="protein sequence ID" value="SOB90469.1"/>
    <property type="molecule type" value="Genomic_DNA"/>
</dbReference>